<dbReference type="Proteomes" id="UP001595075">
    <property type="component" value="Unassembled WGS sequence"/>
</dbReference>
<keyword evidence="8" id="KW-1015">Disulfide bond</keyword>
<organism evidence="11 12">
    <name type="scientific">Oculimacula yallundae</name>
    <dbReference type="NCBI Taxonomy" id="86028"/>
    <lineage>
        <taxon>Eukaryota</taxon>
        <taxon>Fungi</taxon>
        <taxon>Dikarya</taxon>
        <taxon>Ascomycota</taxon>
        <taxon>Pezizomycotina</taxon>
        <taxon>Leotiomycetes</taxon>
        <taxon>Helotiales</taxon>
        <taxon>Ploettnerulaceae</taxon>
        <taxon>Oculimacula</taxon>
    </lineage>
</organism>
<keyword evidence="5 10" id="KW-0964">Secreted</keyword>
<dbReference type="PRINTS" id="PR00129">
    <property type="entry name" value="CUTINASE"/>
</dbReference>
<comment type="caution">
    <text evidence="11">The sequence shown here is derived from an EMBL/GenBank/DDBJ whole genome shotgun (WGS) entry which is preliminary data.</text>
</comment>
<comment type="function">
    <text evidence="10">Catalyzes the hydrolysis of complex carboxylic polyesters found in the cell wall of plants. Degrades cutin, a macromolecule that forms the structure of the plant cuticle.</text>
</comment>
<dbReference type="InterPro" id="IPR000675">
    <property type="entry name" value="Cutinase/axe"/>
</dbReference>
<evidence type="ECO:0000313" key="11">
    <source>
        <dbReference type="EMBL" id="KAL2064125.1"/>
    </source>
</evidence>
<evidence type="ECO:0000256" key="10">
    <source>
        <dbReference type="RuleBase" id="RU361263"/>
    </source>
</evidence>
<evidence type="ECO:0000256" key="8">
    <source>
        <dbReference type="ARBA" id="ARBA00023157"/>
    </source>
</evidence>
<dbReference type="InterPro" id="IPR043579">
    <property type="entry name" value="CUTINASE_2"/>
</dbReference>
<evidence type="ECO:0000256" key="3">
    <source>
        <dbReference type="ARBA" id="ARBA00013095"/>
    </source>
</evidence>
<protein>
    <recommendedName>
        <fullName evidence="3 10">Cutinase</fullName>
        <ecNumber evidence="3 10">3.1.1.74</ecNumber>
    </recommendedName>
</protein>
<keyword evidence="12" id="KW-1185">Reference proteome</keyword>
<evidence type="ECO:0000256" key="7">
    <source>
        <dbReference type="ARBA" id="ARBA00022801"/>
    </source>
</evidence>
<evidence type="ECO:0000256" key="4">
    <source>
        <dbReference type="ARBA" id="ARBA00022487"/>
    </source>
</evidence>
<evidence type="ECO:0000256" key="1">
    <source>
        <dbReference type="ARBA" id="ARBA00004613"/>
    </source>
</evidence>
<dbReference type="PANTHER" id="PTHR48250:SF1">
    <property type="entry name" value="CUTINASE"/>
    <property type="match status" value="1"/>
</dbReference>
<dbReference type="EMBL" id="JAZHXI010000014">
    <property type="protein sequence ID" value="KAL2064125.1"/>
    <property type="molecule type" value="Genomic_DNA"/>
</dbReference>
<dbReference type="Gene3D" id="3.40.50.1820">
    <property type="entry name" value="alpha/beta hydrolase"/>
    <property type="match status" value="1"/>
</dbReference>
<dbReference type="EC" id="3.1.1.74" evidence="3 10"/>
<evidence type="ECO:0000256" key="6">
    <source>
        <dbReference type="ARBA" id="ARBA00022729"/>
    </source>
</evidence>
<evidence type="ECO:0000256" key="9">
    <source>
        <dbReference type="ARBA" id="ARBA00034045"/>
    </source>
</evidence>
<dbReference type="SUPFAM" id="SSF53474">
    <property type="entry name" value="alpha/beta-Hydrolases"/>
    <property type="match status" value="1"/>
</dbReference>
<dbReference type="SMART" id="SM01110">
    <property type="entry name" value="Cutinase"/>
    <property type="match status" value="1"/>
</dbReference>
<evidence type="ECO:0000256" key="5">
    <source>
        <dbReference type="ARBA" id="ARBA00022525"/>
    </source>
</evidence>
<evidence type="ECO:0000256" key="2">
    <source>
        <dbReference type="ARBA" id="ARBA00007534"/>
    </source>
</evidence>
<keyword evidence="6 10" id="KW-0732">Signal</keyword>
<keyword evidence="4 10" id="KW-0719">Serine esterase</keyword>
<evidence type="ECO:0000313" key="12">
    <source>
        <dbReference type="Proteomes" id="UP001595075"/>
    </source>
</evidence>
<dbReference type="InterPro" id="IPR011150">
    <property type="entry name" value="Cutinase_monf"/>
</dbReference>
<dbReference type="PANTHER" id="PTHR48250">
    <property type="entry name" value="CUTINASE 2-RELATED"/>
    <property type="match status" value="1"/>
</dbReference>
<proteinExistence type="inferred from homology"/>
<gene>
    <name evidence="11" type="ORF">VTL71DRAFT_4619</name>
</gene>
<feature type="chain" id="PRO_5045007530" description="Cutinase" evidence="10">
    <location>
        <begin position="18"/>
        <end position="211"/>
    </location>
</feature>
<name>A0ABR4C2I5_9HELO</name>
<comment type="similarity">
    <text evidence="2 10">Belongs to the cutinase family.</text>
</comment>
<comment type="subcellular location">
    <subcellularLocation>
        <location evidence="1 10">Secreted</location>
    </subcellularLocation>
</comment>
<dbReference type="InterPro" id="IPR029058">
    <property type="entry name" value="AB_hydrolase_fold"/>
</dbReference>
<sequence length="211" mass="20770">MWSPVSLVLLALPFALGAPQRGRGSNLGSASTQNGLAGGCKPMMVVFARGTTEQGNVGSLAGPPWFAAMEKAAGAGNVAVQGVNYPADVPGFLAGGDKKGSATMATMVMQAITSCPDSAVVMGGYSQGGQLVHNAAAMLPPAMAAKVSSAVIFGDPMNGKPVAGVSAAQTMVVCHTGDLICAGTSTILMPHLTYSRDAGAAGAFAASAAGL</sequence>
<keyword evidence="7 10" id="KW-0378">Hydrolase</keyword>
<comment type="catalytic activity">
    <reaction evidence="9 10">
        <text>cutin + H2O = cutin monomers.</text>
        <dbReference type="EC" id="3.1.1.74"/>
    </reaction>
</comment>
<accession>A0ABR4C2I5</accession>
<feature type="signal peptide" evidence="10">
    <location>
        <begin position="1"/>
        <end position="17"/>
    </location>
</feature>
<dbReference type="PROSITE" id="PS00155">
    <property type="entry name" value="CUTINASE_1"/>
    <property type="match status" value="1"/>
</dbReference>
<dbReference type="Pfam" id="PF01083">
    <property type="entry name" value="Cutinase"/>
    <property type="match status" value="1"/>
</dbReference>
<reference evidence="11 12" key="1">
    <citation type="journal article" date="2024" name="Commun. Biol.">
        <title>Comparative genomic analysis of thermophilic fungi reveals convergent evolutionary adaptations and gene losses.</title>
        <authorList>
            <person name="Steindorff A.S."/>
            <person name="Aguilar-Pontes M.V."/>
            <person name="Robinson A.J."/>
            <person name="Andreopoulos B."/>
            <person name="LaButti K."/>
            <person name="Kuo A."/>
            <person name="Mondo S."/>
            <person name="Riley R."/>
            <person name="Otillar R."/>
            <person name="Haridas S."/>
            <person name="Lipzen A."/>
            <person name="Grimwood J."/>
            <person name="Schmutz J."/>
            <person name="Clum A."/>
            <person name="Reid I.D."/>
            <person name="Moisan M.C."/>
            <person name="Butler G."/>
            <person name="Nguyen T.T.M."/>
            <person name="Dewar K."/>
            <person name="Conant G."/>
            <person name="Drula E."/>
            <person name="Henrissat B."/>
            <person name="Hansel C."/>
            <person name="Singer S."/>
            <person name="Hutchinson M.I."/>
            <person name="de Vries R.P."/>
            <person name="Natvig D.O."/>
            <person name="Powell A.J."/>
            <person name="Tsang A."/>
            <person name="Grigoriev I.V."/>
        </authorList>
    </citation>
    <scope>NUCLEOTIDE SEQUENCE [LARGE SCALE GENOMIC DNA]</scope>
    <source>
        <strain evidence="11 12">CBS 494.80</strain>
    </source>
</reference>
<dbReference type="InterPro" id="IPR043580">
    <property type="entry name" value="CUTINASE_1"/>
</dbReference>
<dbReference type="PROSITE" id="PS00931">
    <property type="entry name" value="CUTINASE_2"/>
    <property type="match status" value="1"/>
</dbReference>